<protein>
    <submittedName>
        <fullName evidence="3">DNA topoisomerase (ATP-hydrolyzing)</fullName>
    </submittedName>
</protein>
<dbReference type="WBParaSite" id="ECPE_0001038801-mRNA-1">
    <property type="protein sequence ID" value="ECPE_0001038801-mRNA-1"/>
    <property type="gene ID" value="ECPE_0001038801"/>
</dbReference>
<dbReference type="OrthoDB" id="244061at2759"/>
<reference evidence="3" key="1">
    <citation type="submission" date="2016-06" db="UniProtKB">
        <authorList>
            <consortium name="WormBaseParasite"/>
        </authorList>
    </citation>
    <scope>IDENTIFICATION</scope>
</reference>
<keyword evidence="2" id="KW-1185">Reference proteome</keyword>
<sequence length="66" mass="6958">MSATNEPDTASPVASISSIDELSTIPVGLEGEDLSKSTGRAVTEKAFNAIKEYLQCELEGEVLASR</sequence>
<evidence type="ECO:0000313" key="1">
    <source>
        <dbReference type="EMBL" id="VDP86932.1"/>
    </source>
</evidence>
<gene>
    <name evidence="1" type="ORF">ECPE_LOCUS10356</name>
</gene>
<dbReference type="AlphaFoldDB" id="A0A183ATS1"/>
<organism evidence="3">
    <name type="scientific">Echinostoma caproni</name>
    <dbReference type="NCBI Taxonomy" id="27848"/>
    <lineage>
        <taxon>Eukaryota</taxon>
        <taxon>Metazoa</taxon>
        <taxon>Spiralia</taxon>
        <taxon>Lophotrochozoa</taxon>
        <taxon>Platyhelminthes</taxon>
        <taxon>Trematoda</taxon>
        <taxon>Digenea</taxon>
        <taxon>Plagiorchiida</taxon>
        <taxon>Echinostomata</taxon>
        <taxon>Echinostomatoidea</taxon>
        <taxon>Echinostomatidae</taxon>
        <taxon>Echinostoma</taxon>
    </lineage>
</organism>
<evidence type="ECO:0000313" key="3">
    <source>
        <dbReference type="WBParaSite" id="ECPE_0001038801-mRNA-1"/>
    </source>
</evidence>
<dbReference type="EMBL" id="UZAN01048951">
    <property type="protein sequence ID" value="VDP86932.1"/>
    <property type="molecule type" value="Genomic_DNA"/>
</dbReference>
<name>A0A183ATS1_9TREM</name>
<evidence type="ECO:0000313" key="2">
    <source>
        <dbReference type="Proteomes" id="UP000272942"/>
    </source>
</evidence>
<accession>A0A183ATS1</accession>
<proteinExistence type="predicted"/>
<dbReference type="Proteomes" id="UP000272942">
    <property type="component" value="Unassembled WGS sequence"/>
</dbReference>
<reference evidence="1 2" key="2">
    <citation type="submission" date="2018-11" db="EMBL/GenBank/DDBJ databases">
        <authorList>
            <consortium name="Pathogen Informatics"/>
        </authorList>
    </citation>
    <scope>NUCLEOTIDE SEQUENCE [LARGE SCALE GENOMIC DNA]</scope>
    <source>
        <strain evidence="1 2">Egypt</strain>
    </source>
</reference>